<protein>
    <submittedName>
        <fullName evidence="1">Uncharacterized protein</fullName>
    </submittedName>
</protein>
<dbReference type="Proteomes" id="UP000198287">
    <property type="component" value="Unassembled WGS sequence"/>
</dbReference>
<evidence type="ECO:0000313" key="2">
    <source>
        <dbReference type="Proteomes" id="UP000198287"/>
    </source>
</evidence>
<accession>A0A226DGD8</accession>
<dbReference type="SUPFAM" id="SSF56436">
    <property type="entry name" value="C-type lectin-like"/>
    <property type="match status" value="1"/>
</dbReference>
<dbReference type="InterPro" id="IPR016187">
    <property type="entry name" value="CTDL_fold"/>
</dbReference>
<dbReference type="Gene3D" id="3.10.100.10">
    <property type="entry name" value="Mannose-Binding Protein A, subunit A"/>
    <property type="match status" value="1"/>
</dbReference>
<dbReference type="CDD" id="cd00037">
    <property type="entry name" value="CLECT"/>
    <property type="match status" value="1"/>
</dbReference>
<reference evidence="1 2" key="1">
    <citation type="submission" date="2015-12" db="EMBL/GenBank/DDBJ databases">
        <title>The genome of Folsomia candida.</title>
        <authorList>
            <person name="Faddeeva A."/>
            <person name="Derks M.F."/>
            <person name="Anvar Y."/>
            <person name="Smit S."/>
            <person name="Van Straalen N."/>
            <person name="Roelofs D."/>
        </authorList>
    </citation>
    <scope>NUCLEOTIDE SEQUENCE [LARGE SCALE GENOMIC DNA]</scope>
    <source>
        <strain evidence="1 2">VU population</strain>
        <tissue evidence="1">Whole body</tissue>
    </source>
</reference>
<gene>
    <name evidence="1" type="ORF">Fcan01_22194</name>
</gene>
<dbReference type="AlphaFoldDB" id="A0A226DGD8"/>
<proteinExistence type="predicted"/>
<keyword evidence="2" id="KW-1185">Reference proteome</keyword>
<name>A0A226DGD8_FOLCA</name>
<sequence>FNHDQAVAYCTGLNMELVSLESEAEHSYVRQISPASGPYRQGAVIDWTKYSIKQWHPSCILMNRGGLWADPCDGSLGHVYYPVCQHIPAEEEEVVDSLTDFENSGVTLQEQDS</sequence>
<evidence type="ECO:0000313" key="1">
    <source>
        <dbReference type="EMBL" id="OXA43256.1"/>
    </source>
</evidence>
<dbReference type="InterPro" id="IPR016186">
    <property type="entry name" value="C-type_lectin-like/link_sf"/>
</dbReference>
<dbReference type="EMBL" id="LNIX01000023">
    <property type="protein sequence ID" value="OXA43256.1"/>
    <property type="molecule type" value="Genomic_DNA"/>
</dbReference>
<feature type="non-terminal residue" evidence="1">
    <location>
        <position position="1"/>
    </location>
</feature>
<organism evidence="1 2">
    <name type="scientific">Folsomia candida</name>
    <name type="common">Springtail</name>
    <dbReference type="NCBI Taxonomy" id="158441"/>
    <lineage>
        <taxon>Eukaryota</taxon>
        <taxon>Metazoa</taxon>
        <taxon>Ecdysozoa</taxon>
        <taxon>Arthropoda</taxon>
        <taxon>Hexapoda</taxon>
        <taxon>Collembola</taxon>
        <taxon>Entomobryomorpha</taxon>
        <taxon>Isotomoidea</taxon>
        <taxon>Isotomidae</taxon>
        <taxon>Proisotominae</taxon>
        <taxon>Folsomia</taxon>
    </lineage>
</organism>
<comment type="caution">
    <text evidence="1">The sequence shown here is derived from an EMBL/GenBank/DDBJ whole genome shotgun (WGS) entry which is preliminary data.</text>
</comment>